<feature type="compositionally biased region" description="Polar residues" evidence="1">
    <location>
        <begin position="1"/>
        <end position="15"/>
    </location>
</feature>
<accession>A0A146J6L1</accession>
<organism evidence="2">
    <name type="scientific">Diatom colony associated virus-Like RNA Segment 5</name>
    <dbReference type="NCBI Taxonomy" id="1678185"/>
    <lineage>
        <taxon>Viruses</taxon>
        <taxon>Riboviria</taxon>
        <taxon>Orthornavirae</taxon>
        <taxon>Duplornaviricota</taxon>
        <taxon>Chrymotiviricetes</taxon>
        <taxon>Ghabrivirales</taxon>
        <taxon>Totiviridae</taxon>
    </lineage>
</organism>
<sequence>MNLSQALTGSGLNESTPPPLTTEDILHQAIDQAGGARIDGSGGGGGVPIDSYDEQAMLTHPLVNLLSASVGDSKPMTLRQQRVYVSSLETVAKLDKKTSVTVSEIAHKLECIKKINDMIAGDYRKSGGVAISTRFTQDRTTVEATDRRIGVRQGVTALTSDFSACDVSRLVERLCAAVMRYSQYKVMTFEMLSAGNTNIKNRDKVDGRIEEGAGTLYIPRVTARGGSSATWYAAVGGALGCGSNVVTDSTATDRNNRVVLSAPNGAELVLGCMEAVLRIWNNMAHCEAGVIASHAAAKGLHDEMSVVGHTDEGGFIRSVWRRNRFVVPYGVLWLDGERLASIPIPATVTPRSAARWCDAIAIYTAACSAMCDPMVEHGGQMYPSIFASGVTRDTVADYTEEGNLDAMATDHANKISSHSMTWCENMANCLDNMVSLKSSMEAKRVVAGFLQAGFDTLAGNVDRHLRHKTVAPFYWIEPQNVLGREIAKTDVQINGWGVFSFRGETREHPALEPGSKVLSDSNGLYANMYIPFTGARRNLLFTHLMNNPNDGLASILPRMTREDGLVLVGATDSNGGSFSERAAAFEDIGNFMWRHATCRLPAPAEFMQLEKGLAVRIVVGTMSKEGYYTKISTGSPQDYLGNIKCSGTQMVGLGVRNRSKPFTRSVVRTQSHAIASLQTNRGIVRGENPAFVELPISATGAMPGMNIVEEAMSDPRRLQVVGEEVNYRWDSIVGRVQDTVVCRGLRHRQVSRGEKKVMQTPGPAKEGGLQLEAFGDAPEESLNVVTSFIGALRAGYDPEAADPEAVFPRDDNDMIRFAEVNPAMIKDNLVKMDGRDSAELVSTIAALKKHTDRTVFESIGIGIQKENNCAEAVEWALMFFAAELADRMQAGIDVSTAFDDLLAEHTKEQDTDNDFLDELEEDDEETTF</sequence>
<gene>
    <name evidence="2" type="primary">CP</name>
    <name evidence="2" type="ORF">RVD_045</name>
</gene>
<evidence type="ECO:0000256" key="1">
    <source>
        <dbReference type="SAM" id="MobiDB-lite"/>
    </source>
</evidence>
<name>A0A146J6L1_9VIRU</name>
<protein>
    <submittedName>
        <fullName evidence="2">Coat protein</fullName>
    </submittedName>
</protein>
<feature type="region of interest" description="Disordered" evidence="1">
    <location>
        <begin position="1"/>
        <end position="20"/>
    </location>
</feature>
<dbReference type="InterPro" id="IPR008871">
    <property type="entry name" value="Totivirus_coat"/>
</dbReference>
<feature type="region of interest" description="Disordered" evidence="1">
    <location>
        <begin position="909"/>
        <end position="928"/>
    </location>
</feature>
<proteinExistence type="predicted"/>
<evidence type="ECO:0000313" key="2">
    <source>
        <dbReference type="EMBL" id="BAU79525.1"/>
    </source>
</evidence>
<keyword evidence="2" id="KW-0167">Capsid protein</keyword>
<dbReference type="Pfam" id="PF05518">
    <property type="entry name" value="Totivirus_coat"/>
    <property type="match status" value="1"/>
</dbReference>
<reference evidence="2" key="1">
    <citation type="journal article" date="2016" name="Microbes Environ.">
        <title>FLDS: A Comprehensive dsRNA Sequencing Method for Intracellular RNA Virus Surveillance.</title>
        <authorList>
            <person name="Urayama S."/>
            <person name="Takaki Y."/>
            <person name="Nunoura T."/>
        </authorList>
    </citation>
    <scope>NUCLEOTIDE SEQUENCE</scope>
</reference>
<keyword evidence="2" id="KW-0946">Virion</keyword>
<feature type="compositionally biased region" description="Acidic residues" evidence="1">
    <location>
        <begin position="911"/>
        <end position="928"/>
    </location>
</feature>
<dbReference type="EMBL" id="AP014918">
    <property type="protein sequence ID" value="BAU79525.1"/>
    <property type="molecule type" value="Genomic_RNA"/>
</dbReference>
<dbReference type="GO" id="GO:0019028">
    <property type="term" value="C:viral capsid"/>
    <property type="evidence" value="ECO:0007669"/>
    <property type="project" value="UniProtKB-KW"/>
</dbReference>